<dbReference type="HOGENOM" id="CLU_1119615_0_0_12"/>
<reference evidence="2" key="1">
    <citation type="journal article" date="2013" name="Stand. Genomic Sci.">
        <title>Complete genome sequence of the halophilic bacterium Spirochaeta africana type strain (Z-7692(T)) from the alkaline Lake Magadi in the East African Rift.</title>
        <authorList>
            <person name="Liolos K."/>
            <person name="Abt B."/>
            <person name="Scheuner C."/>
            <person name="Teshima H."/>
            <person name="Held B."/>
            <person name="Lapidus A."/>
            <person name="Nolan M."/>
            <person name="Lucas S."/>
            <person name="Deshpande S."/>
            <person name="Cheng J.F."/>
            <person name="Tapia R."/>
            <person name="Goodwin L.A."/>
            <person name="Pitluck S."/>
            <person name="Pagani I."/>
            <person name="Ivanova N."/>
            <person name="Mavromatis K."/>
            <person name="Mikhailova N."/>
            <person name="Huntemann M."/>
            <person name="Pati A."/>
            <person name="Chen A."/>
            <person name="Palaniappan K."/>
            <person name="Land M."/>
            <person name="Rohde M."/>
            <person name="Tindall B.J."/>
            <person name="Detter J.C."/>
            <person name="Goker M."/>
            <person name="Bristow J."/>
            <person name="Eisen J.A."/>
            <person name="Markowitz V."/>
            <person name="Hugenholtz P."/>
            <person name="Woyke T."/>
            <person name="Klenk H.P."/>
            <person name="Kyrpides N.C."/>
        </authorList>
    </citation>
    <scope>NUCLEOTIDE SEQUENCE</scope>
    <source>
        <strain evidence="2">ATCC 700263 / DSM 8902 / Z-7692</strain>
    </source>
</reference>
<sequence length="248" mass="29437">MKFHEFMHALQPLLQPTGRSWFSVPELPAELRQRVPNSELSRWTRSGRLLRLRRELYAISPAHGGRPLDPLEVANPLYQPSYISMTTALAYHGILDWSRVHDPHGWLKQVEPPDLVVSVTTRNTQRFRNTLGSYRYHHLNPELYWGYQSQPLGTSWHPVADPHKALFDLWYFHPIRWTPKLYDILQLATDTLNPLTLRSMCWTPHVPRRLYSAWLFWDQYWCAQQGIAWQPHRTPHWFRVESESSPDR</sequence>
<accession>H9UF93</accession>
<dbReference type="STRING" id="889378.Spiaf_0077"/>
<dbReference type="KEGG" id="sfc:Spiaf_0077"/>
<proteinExistence type="predicted"/>
<dbReference type="Proteomes" id="UP000007383">
    <property type="component" value="Chromosome"/>
</dbReference>
<dbReference type="OrthoDB" id="160701at2"/>
<dbReference type="AlphaFoldDB" id="H9UF93"/>
<evidence type="ECO:0000313" key="2">
    <source>
        <dbReference type="Proteomes" id="UP000007383"/>
    </source>
</evidence>
<evidence type="ECO:0000313" key="1">
    <source>
        <dbReference type="EMBL" id="AFG36186.1"/>
    </source>
</evidence>
<dbReference type="RefSeq" id="WP_014454184.1">
    <property type="nucleotide sequence ID" value="NC_017098.1"/>
</dbReference>
<name>H9UF93_SPIAZ</name>
<evidence type="ECO:0008006" key="3">
    <source>
        <dbReference type="Google" id="ProtNLM"/>
    </source>
</evidence>
<dbReference type="PATRIC" id="fig|889378.3.peg.80"/>
<organism evidence="1 2">
    <name type="scientific">Spirochaeta africana (strain ATCC 700263 / DSM 8902 / Z-7692)</name>
    <dbReference type="NCBI Taxonomy" id="889378"/>
    <lineage>
        <taxon>Bacteria</taxon>
        <taxon>Pseudomonadati</taxon>
        <taxon>Spirochaetota</taxon>
        <taxon>Spirochaetia</taxon>
        <taxon>Spirochaetales</taxon>
        <taxon>Spirochaetaceae</taxon>
        <taxon>Spirochaeta</taxon>
    </lineage>
</organism>
<gene>
    <name evidence="1" type="ordered locus">Spiaf_0077</name>
</gene>
<protein>
    <recommendedName>
        <fullName evidence="3">Transcriptional regulator AbiEi antitoxin N-terminal domain-containing protein</fullName>
    </recommendedName>
</protein>
<dbReference type="eggNOG" id="COG5340">
    <property type="taxonomic scope" value="Bacteria"/>
</dbReference>
<dbReference type="EMBL" id="CP003282">
    <property type="protein sequence ID" value="AFG36186.1"/>
    <property type="molecule type" value="Genomic_DNA"/>
</dbReference>
<keyword evidence="2" id="KW-1185">Reference proteome</keyword>